<dbReference type="Pfam" id="PF00155">
    <property type="entry name" value="Aminotran_1_2"/>
    <property type="match status" value="1"/>
</dbReference>
<dbReference type="Gene3D" id="3.40.640.10">
    <property type="entry name" value="Type I PLP-dependent aspartate aminotransferase-like (Major domain)"/>
    <property type="match status" value="1"/>
</dbReference>
<dbReference type="PANTHER" id="PTHR46383">
    <property type="entry name" value="ASPARTATE AMINOTRANSFERASE"/>
    <property type="match status" value="1"/>
</dbReference>
<dbReference type="CDD" id="cd00609">
    <property type="entry name" value="AAT_like"/>
    <property type="match status" value="1"/>
</dbReference>
<keyword evidence="5" id="KW-0663">Pyridoxal phosphate</keyword>
<organism evidence="7 8">
    <name type="scientific">Acidisarcina polymorpha</name>
    <dbReference type="NCBI Taxonomy" id="2211140"/>
    <lineage>
        <taxon>Bacteria</taxon>
        <taxon>Pseudomonadati</taxon>
        <taxon>Acidobacteriota</taxon>
        <taxon>Terriglobia</taxon>
        <taxon>Terriglobales</taxon>
        <taxon>Acidobacteriaceae</taxon>
        <taxon>Acidisarcina</taxon>
    </lineage>
</organism>
<dbReference type="InterPro" id="IPR015421">
    <property type="entry name" value="PyrdxlP-dep_Trfase_major"/>
</dbReference>
<dbReference type="InterPro" id="IPR004839">
    <property type="entry name" value="Aminotransferase_I/II_large"/>
</dbReference>
<protein>
    <submittedName>
        <fullName evidence="7">Aspartate aminotransferase</fullName>
    </submittedName>
</protein>
<dbReference type="OrthoDB" id="9803354at2"/>
<proteinExistence type="inferred from homology"/>
<dbReference type="SUPFAM" id="SSF53383">
    <property type="entry name" value="PLP-dependent transferases"/>
    <property type="match status" value="1"/>
</dbReference>
<evidence type="ECO:0000256" key="4">
    <source>
        <dbReference type="ARBA" id="ARBA00022679"/>
    </source>
</evidence>
<evidence type="ECO:0000256" key="2">
    <source>
        <dbReference type="ARBA" id="ARBA00007441"/>
    </source>
</evidence>
<dbReference type="Proteomes" id="UP000253606">
    <property type="component" value="Chromosome"/>
</dbReference>
<dbReference type="GO" id="GO:0030170">
    <property type="term" value="F:pyridoxal phosphate binding"/>
    <property type="evidence" value="ECO:0007669"/>
    <property type="project" value="InterPro"/>
</dbReference>
<evidence type="ECO:0000256" key="1">
    <source>
        <dbReference type="ARBA" id="ARBA00001933"/>
    </source>
</evidence>
<evidence type="ECO:0000256" key="3">
    <source>
        <dbReference type="ARBA" id="ARBA00022576"/>
    </source>
</evidence>
<dbReference type="GO" id="GO:0008483">
    <property type="term" value="F:transaminase activity"/>
    <property type="evidence" value="ECO:0007669"/>
    <property type="project" value="UniProtKB-KW"/>
</dbReference>
<feature type="domain" description="Aminotransferase class I/classII large" evidence="6">
    <location>
        <begin position="45"/>
        <end position="385"/>
    </location>
</feature>
<evidence type="ECO:0000259" key="6">
    <source>
        <dbReference type="Pfam" id="PF00155"/>
    </source>
</evidence>
<comment type="similarity">
    <text evidence="2">Belongs to the class-I pyridoxal-phosphate-dependent aminotransferase family.</text>
</comment>
<comment type="cofactor">
    <cofactor evidence="1">
        <name>pyridoxal 5'-phosphate</name>
        <dbReference type="ChEBI" id="CHEBI:597326"/>
    </cofactor>
</comment>
<evidence type="ECO:0000313" key="7">
    <source>
        <dbReference type="EMBL" id="AXC15365.1"/>
    </source>
</evidence>
<reference evidence="7 8" key="1">
    <citation type="journal article" date="2018" name="Front. Microbiol.">
        <title>Hydrolytic Capabilities as a Key to Environmental Success: Chitinolytic and Cellulolytic Acidobacteria From Acidic Sub-arctic Soils and Boreal Peatlands.</title>
        <authorList>
            <person name="Belova S.E."/>
            <person name="Ravin N.V."/>
            <person name="Pankratov T.A."/>
            <person name="Rakitin A.L."/>
            <person name="Ivanova A.A."/>
            <person name="Beletsky A.V."/>
            <person name="Mardanov A.V."/>
            <person name="Sinninghe Damste J.S."/>
            <person name="Dedysh S.N."/>
        </authorList>
    </citation>
    <scope>NUCLEOTIDE SEQUENCE [LARGE SCALE GENOMIC DNA]</scope>
    <source>
        <strain evidence="7 8">SBC82</strain>
    </source>
</reference>
<gene>
    <name evidence="7" type="ORF">ACPOL_6121</name>
</gene>
<name>A0A2Z5G9W9_9BACT</name>
<dbReference type="GO" id="GO:0006520">
    <property type="term" value="P:amino acid metabolic process"/>
    <property type="evidence" value="ECO:0007669"/>
    <property type="project" value="InterPro"/>
</dbReference>
<evidence type="ECO:0000256" key="5">
    <source>
        <dbReference type="ARBA" id="ARBA00022898"/>
    </source>
</evidence>
<keyword evidence="4 7" id="KW-0808">Transferase</keyword>
<dbReference type="EMBL" id="CP030840">
    <property type="protein sequence ID" value="AXC15365.1"/>
    <property type="molecule type" value="Genomic_DNA"/>
</dbReference>
<evidence type="ECO:0000313" key="8">
    <source>
        <dbReference type="Proteomes" id="UP000253606"/>
    </source>
</evidence>
<keyword evidence="8" id="KW-1185">Reference proteome</keyword>
<keyword evidence="3 7" id="KW-0032">Aminotransferase</keyword>
<sequence>MAGNKGGLRVAKRLEEVGFSDIVRVRNRVLELRSTGEVIHAFHGGEPFFETPDAVKYAMMRALVENKTRYAPSSGIDPLRAALAKKLRAKNHLDANVEDVLITSGGAHALYSAFQAVLDPGDDVLLFSPFWTPIREMINGALARPLLVPTASARRNGLSATLEKMASPHTRAIYYNTPQNPAGIVFSREEAEEVAAFARERDLIVIADEAYEDLVYDGEHFSIGSLPGMAERTISTYTFSKSFGMTGWRLGYLTAKEPFITGLRKLVLYSVNGVSTPSQWAALEALSLPESYFEQRRVEYKERRDLLVAGLNDLGLECELPQGAFYAFPRVQSIHKQSRKAAEILLEQAHVATIPGTVFGAQGEGHLRFGYGISMDAITSGLEALRRFLGR</sequence>
<dbReference type="AlphaFoldDB" id="A0A2Z5G9W9"/>
<dbReference type="InterPro" id="IPR015424">
    <property type="entry name" value="PyrdxlP-dep_Trfase"/>
</dbReference>
<dbReference type="PANTHER" id="PTHR46383:SF1">
    <property type="entry name" value="ASPARTATE AMINOTRANSFERASE"/>
    <property type="match status" value="1"/>
</dbReference>
<dbReference type="RefSeq" id="WP_114209968.1">
    <property type="nucleotide sequence ID" value="NZ_CP030840.1"/>
</dbReference>
<dbReference type="KEGG" id="abas:ACPOL_6121"/>
<dbReference type="InterPro" id="IPR050596">
    <property type="entry name" value="AspAT/PAT-like"/>
</dbReference>
<accession>A0A2Z5G9W9</accession>